<feature type="domain" description="Integrase catalytic" evidence="16">
    <location>
        <begin position="90"/>
        <end position="263"/>
    </location>
</feature>
<keyword evidence="3" id="KW-0645">Protease</keyword>
<dbReference type="Proteomes" id="UP000036403">
    <property type="component" value="Unassembled WGS sequence"/>
</dbReference>
<evidence type="ECO:0000256" key="4">
    <source>
        <dbReference type="ARBA" id="ARBA00022722"/>
    </source>
</evidence>
<evidence type="ECO:0000256" key="1">
    <source>
        <dbReference type="ARBA" id="ARBA00002180"/>
    </source>
</evidence>
<dbReference type="Gene3D" id="3.30.420.10">
    <property type="entry name" value="Ribonuclease H-like superfamily/Ribonuclease H"/>
    <property type="match status" value="1"/>
</dbReference>
<dbReference type="GO" id="GO:0003964">
    <property type="term" value="F:RNA-directed DNA polymerase activity"/>
    <property type="evidence" value="ECO:0007669"/>
    <property type="project" value="UniProtKB-KW"/>
</dbReference>
<keyword evidence="18" id="KW-1185">Reference proteome</keyword>
<evidence type="ECO:0000313" key="18">
    <source>
        <dbReference type="Proteomes" id="UP000036403"/>
    </source>
</evidence>
<gene>
    <name evidence="17" type="ORF">RF55_15085</name>
</gene>
<keyword evidence="11" id="KW-0229">DNA integration</keyword>
<keyword evidence="8" id="KW-0378">Hydrolase</keyword>
<keyword evidence="15" id="KW-0233">DNA recombination</keyword>
<dbReference type="Pfam" id="PF22936">
    <property type="entry name" value="Pol_BBD"/>
    <property type="match status" value="1"/>
</dbReference>
<protein>
    <submittedName>
        <fullName evidence="17">Retrovirus-related pol polyprotein from transposon tnt 1-94</fullName>
    </submittedName>
</protein>
<dbReference type="InterPro" id="IPR054722">
    <property type="entry name" value="PolX-like_BBD"/>
</dbReference>
<dbReference type="GO" id="GO:0046872">
    <property type="term" value="F:metal ion binding"/>
    <property type="evidence" value="ECO:0007669"/>
    <property type="project" value="UniProtKB-KW"/>
</dbReference>
<dbReference type="GO" id="GO:0004519">
    <property type="term" value="F:endonuclease activity"/>
    <property type="evidence" value="ECO:0007669"/>
    <property type="project" value="UniProtKB-KW"/>
</dbReference>
<evidence type="ECO:0000256" key="14">
    <source>
        <dbReference type="ARBA" id="ARBA00023113"/>
    </source>
</evidence>
<evidence type="ECO:0000256" key="8">
    <source>
        <dbReference type="ARBA" id="ARBA00022801"/>
    </source>
</evidence>
<organism evidence="17 18">
    <name type="scientific">Lasius niger</name>
    <name type="common">Black garden ant</name>
    <dbReference type="NCBI Taxonomy" id="67767"/>
    <lineage>
        <taxon>Eukaryota</taxon>
        <taxon>Metazoa</taxon>
        <taxon>Ecdysozoa</taxon>
        <taxon>Arthropoda</taxon>
        <taxon>Hexapoda</taxon>
        <taxon>Insecta</taxon>
        <taxon>Pterygota</taxon>
        <taxon>Neoptera</taxon>
        <taxon>Endopterygota</taxon>
        <taxon>Hymenoptera</taxon>
        <taxon>Apocrita</taxon>
        <taxon>Aculeata</taxon>
        <taxon>Formicoidea</taxon>
        <taxon>Formicidae</taxon>
        <taxon>Formicinae</taxon>
        <taxon>Lasius</taxon>
        <taxon>Lasius</taxon>
    </lineage>
</organism>
<dbReference type="PANTHER" id="PTHR42648:SF11">
    <property type="entry name" value="TRANSPOSON TY4-P GAG-POL POLYPROTEIN"/>
    <property type="match status" value="1"/>
</dbReference>
<keyword evidence="9" id="KW-0067">ATP-binding</keyword>
<keyword evidence="4" id="KW-0540">Nuclease</keyword>
<keyword evidence="7" id="KW-0255">Endonuclease</keyword>
<keyword evidence="14" id="KW-0917">Virion maturation</keyword>
<dbReference type="AlphaFoldDB" id="A0A0J7K792"/>
<keyword evidence="6" id="KW-0547">Nucleotide-binding</keyword>
<evidence type="ECO:0000256" key="3">
    <source>
        <dbReference type="ARBA" id="ARBA00022670"/>
    </source>
</evidence>
<comment type="caution">
    <text evidence="17">The sequence shown here is derived from an EMBL/GenBank/DDBJ whole genome shotgun (WGS) entry which is preliminary data.</text>
</comment>
<keyword evidence="13" id="KW-0548">Nucleotidyltransferase</keyword>
<dbReference type="EMBL" id="LBMM01012698">
    <property type="protein sequence ID" value="KMQ86051.1"/>
    <property type="molecule type" value="Genomic_DNA"/>
</dbReference>
<evidence type="ECO:0000256" key="9">
    <source>
        <dbReference type="ARBA" id="ARBA00022840"/>
    </source>
</evidence>
<dbReference type="GO" id="GO:0008233">
    <property type="term" value="F:peptidase activity"/>
    <property type="evidence" value="ECO:0007669"/>
    <property type="project" value="UniProtKB-KW"/>
</dbReference>
<evidence type="ECO:0000256" key="10">
    <source>
        <dbReference type="ARBA" id="ARBA00022842"/>
    </source>
</evidence>
<reference evidence="17 18" key="1">
    <citation type="submission" date="2015-04" db="EMBL/GenBank/DDBJ databases">
        <title>Lasius niger genome sequencing.</title>
        <authorList>
            <person name="Konorov E.A."/>
            <person name="Nikitin M.A."/>
            <person name="Kirill M.V."/>
            <person name="Chang P."/>
        </authorList>
    </citation>
    <scope>NUCLEOTIDE SEQUENCE [LARGE SCALE GENOMIC DNA]</scope>
    <source>
        <tissue evidence="17">Whole</tissue>
    </source>
</reference>
<dbReference type="STRING" id="67767.A0A0J7K792"/>
<evidence type="ECO:0000256" key="15">
    <source>
        <dbReference type="ARBA" id="ARBA00023172"/>
    </source>
</evidence>
<evidence type="ECO:0000256" key="6">
    <source>
        <dbReference type="ARBA" id="ARBA00022741"/>
    </source>
</evidence>
<evidence type="ECO:0000313" key="17">
    <source>
        <dbReference type="EMBL" id="KMQ86051.1"/>
    </source>
</evidence>
<dbReference type="GO" id="GO:0006310">
    <property type="term" value="P:DNA recombination"/>
    <property type="evidence" value="ECO:0007669"/>
    <property type="project" value="UniProtKB-KW"/>
</dbReference>
<keyword evidence="13" id="KW-0239">DNA-directed DNA polymerase</keyword>
<keyword evidence="2" id="KW-1188">Viral release from host cell</keyword>
<keyword evidence="12" id="KW-0695">RNA-directed DNA polymerase</keyword>
<dbReference type="InterPro" id="IPR012337">
    <property type="entry name" value="RNaseH-like_sf"/>
</dbReference>
<evidence type="ECO:0000256" key="12">
    <source>
        <dbReference type="ARBA" id="ARBA00022918"/>
    </source>
</evidence>
<dbReference type="InterPro" id="IPR039537">
    <property type="entry name" value="Retrotran_Ty1/copia-like"/>
</dbReference>
<dbReference type="PROSITE" id="PS50994">
    <property type="entry name" value="INTEGRASE"/>
    <property type="match status" value="1"/>
</dbReference>
<comment type="function">
    <text evidence="1">The aspartyl protease (PR) mediates the proteolytic cleavages of the Gag and Gag-Pol polyproteins after assembly of the VLP.</text>
</comment>
<dbReference type="GO" id="GO:0015074">
    <property type="term" value="P:DNA integration"/>
    <property type="evidence" value="ECO:0007669"/>
    <property type="project" value="UniProtKB-KW"/>
</dbReference>
<dbReference type="GO" id="GO:0003887">
    <property type="term" value="F:DNA-directed DNA polymerase activity"/>
    <property type="evidence" value="ECO:0007669"/>
    <property type="project" value="UniProtKB-KW"/>
</dbReference>
<evidence type="ECO:0000256" key="5">
    <source>
        <dbReference type="ARBA" id="ARBA00022723"/>
    </source>
</evidence>
<dbReference type="OrthoDB" id="7607323at2759"/>
<evidence type="ECO:0000256" key="2">
    <source>
        <dbReference type="ARBA" id="ARBA00022612"/>
    </source>
</evidence>
<dbReference type="GO" id="GO:0003676">
    <property type="term" value="F:nucleic acid binding"/>
    <property type="evidence" value="ECO:0007669"/>
    <property type="project" value="InterPro"/>
</dbReference>
<sequence>MASSFDYKVSVDRLEGPGDWAKWKWQIKLICLGKQNVTMKAYGQGTVRVQMFLNKEWQDAILKNVWYVPDASAHLFSVKAAAQNNFTTSMDDRGIKIQEKQTDVLGPVETTSMGGARYYRYSVCFKDDYSRFRRLFFLKHKSEVCKSLEQFLNEAQTNGHTVKKMRCDGRKKFDNKDIAEVLAKRDIEHWIVPPYMPQQNRAAERENRTIVEAARFIRLASKSPKALWAEACNTAAYILNRTGPTSVEEIRRKFDEKAMFGNLVGYVNDKDKYRVWVLKLKKVVCSYDVVFKPEVVCNLKTDITAVEEANSDEEDKNEKSKND</sequence>
<keyword evidence="10" id="KW-0460">Magnesium</keyword>
<evidence type="ECO:0000259" key="16">
    <source>
        <dbReference type="PROSITE" id="PS50994"/>
    </source>
</evidence>
<evidence type="ECO:0000256" key="11">
    <source>
        <dbReference type="ARBA" id="ARBA00022908"/>
    </source>
</evidence>
<name>A0A0J7K792_LASNI</name>
<proteinExistence type="predicted"/>
<dbReference type="GO" id="GO:0005524">
    <property type="term" value="F:ATP binding"/>
    <property type="evidence" value="ECO:0007669"/>
    <property type="project" value="UniProtKB-KW"/>
</dbReference>
<dbReference type="PaxDb" id="67767-A0A0J7K792"/>
<keyword evidence="5" id="KW-0479">Metal-binding</keyword>
<accession>A0A0J7K792</accession>
<keyword evidence="13" id="KW-0808">Transferase</keyword>
<dbReference type="GO" id="GO:0006508">
    <property type="term" value="P:proteolysis"/>
    <property type="evidence" value="ECO:0007669"/>
    <property type="project" value="UniProtKB-KW"/>
</dbReference>
<evidence type="ECO:0000256" key="13">
    <source>
        <dbReference type="ARBA" id="ARBA00022932"/>
    </source>
</evidence>
<dbReference type="PANTHER" id="PTHR42648">
    <property type="entry name" value="TRANSPOSASE, PUTATIVE-RELATED"/>
    <property type="match status" value="1"/>
</dbReference>
<evidence type="ECO:0000256" key="7">
    <source>
        <dbReference type="ARBA" id="ARBA00022759"/>
    </source>
</evidence>
<dbReference type="InterPro" id="IPR001584">
    <property type="entry name" value="Integrase_cat-core"/>
</dbReference>
<dbReference type="SUPFAM" id="SSF53098">
    <property type="entry name" value="Ribonuclease H-like"/>
    <property type="match status" value="1"/>
</dbReference>
<dbReference type="Pfam" id="PF25597">
    <property type="entry name" value="SH3_retrovirus"/>
    <property type="match status" value="1"/>
</dbReference>
<dbReference type="InterPro" id="IPR057670">
    <property type="entry name" value="SH3_retrovirus"/>
</dbReference>
<dbReference type="InterPro" id="IPR036397">
    <property type="entry name" value="RNaseH_sf"/>
</dbReference>